<sequence>MHRRTALIAPQTEIKDRGVVPKVELRVLKENILKMNAWFCEMKAELAVWYQESKADYEEVNTIGEDINVVIKSVDWLSAAADDLRANVKAASDQSMGAKAKIEKTLNSF</sequence>
<protein>
    <submittedName>
        <fullName evidence="1">Uncharacterized protein</fullName>
    </submittedName>
</protein>
<accession>W1PKE2</accession>
<reference evidence="2" key="1">
    <citation type="journal article" date="2013" name="Science">
        <title>The Amborella genome and the evolution of flowering plants.</title>
        <authorList>
            <consortium name="Amborella Genome Project"/>
        </authorList>
    </citation>
    <scope>NUCLEOTIDE SEQUENCE [LARGE SCALE GENOMIC DNA]</scope>
</reference>
<dbReference type="AlphaFoldDB" id="W1PKE2"/>
<evidence type="ECO:0000313" key="1">
    <source>
        <dbReference type="EMBL" id="ERN10472.1"/>
    </source>
</evidence>
<gene>
    <name evidence="1" type="ORF">AMTR_s00161p00022950</name>
</gene>
<name>W1PKE2_AMBTC</name>
<evidence type="ECO:0000313" key="2">
    <source>
        <dbReference type="Proteomes" id="UP000017836"/>
    </source>
</evidence>
<dbReference type="HOGENOM" id="CLU_2187513_0_0_1"/>
<keyword evidence="2" id="KW-1185">Reference proteome</keyword>
<dbReference type="EMBL" id="KI392832">
    <property type="protein sequence ID" value="ERN10472.1"/>
    <property type="molecule type" value="Genomic_DNA"/>
</dbReference>
<dbReference type="Gramene" id="ERN10472">
    <property type="protein sequence ID" value="ERN10472"/>
    <property type="gene ID" value="AMTR_s00161p00022950"/>
</dbReference>
<dbReference type="Proteomes" id="UP000017836">
    <property type="component" value="Unassembled WGS sequence"/>
</dbReference>
<proteinExistence type="predicted"/>
<organism evidence="1 2">
    <name type="scientific">Amborella trichopoda</name>
    <dbReference type="NCBI Taxonomy" id="13333"/>
    <lineage>
        <taxon>Eukaryota</taxon>
        <taxon>Viridiplantae</taxon>
        <taxon>Streptophyta</taxon>
        <taxon>Embryophyta</taxon>
        <taxon>Tracheophyta</taxon>
        <taxon>Spermatophyta</taxon>
        <taxon>Magnoliopsida</taxon>
        <taxon>Amborellales</taxon>
        <taxon>Amborellaceae</taxon>
        <taxon>Amborella</taxon>
    </lineage>
</organism>